<reference evidence="2" key="1">
    <citation type="journal article" date="2023" name="Mol. Phylogenet. Evol.">
        <title>Genome-scale phylogeny and comparative genomics of the fungal order Sordariales.</title>
        <authorList>
            <person name="Hensen N."/>
            <person name="Bonometti L."/>
            <person name="Westerberg I."/>
            <person name="Brannstrom I.O."/>
            <person name="Guillou S."/>
            <person name="Cros-Aarteil S."/>
            <person name="Calhoun S."/>
            <person name="Haridas S."/>
            <person name="Kuo A."/>
            <person name="Mondo S."/>
            <person name="Pangilinan J."/>
            <person name="Riley R."/>
            <person name="LaButti K."/>
            <person name="Andreopoulos B."/>
            <person name="Lipzen A."/>
            <person name="Chen C."/>
            <person name="Yan M."/>
            <person name="Daum C."/>
            <person name="Ng V."/>
            <person name="Clum A."/>
            <person name="Steindorff A."/>
            <person name="Ohm R.A."/>
            <person name="Martin F."/>
            <person name="Silar P."/>
            <person name="Natvig D.O."/>
            <person name="Lalanne C."/>
            <person name="Gautier V."/>
            <person name="Ament-Velasquez S.L."/>
            <person name="Kruys A."/>
            <person name="Hutchinson M.I."/>
            <person name="Powell A.J."/>
            <person name="Barry K."/>
            <person name="Miller A.N."/>
            <person name="Grigoriev I.V."/>
            <person name="Debuchy R."/>
            <person name="Gladieux P."/>
            <person name="Hiltunen Thoren M."/>
            <person name="Johannesson H."/>
        </authorList>
    </citation>
    <scope>NUCLEOTIDE SEQUENCE</scope>
    <source>
        <strain evidence="2">CBS 538.74</strain>
    </source>
</reference>
<reference evidence="2" key="2">
    <citation type="submission" date="2023-05" db="EMBL/GenBank/DDBJ databases">
        <authorList>
            <consortium name="Lawrence Berkeley National Laboratory"/>
            <person name="Steindorff A."/>
            <person name="Hensen N."/>
            <person name="Bonometti L."/>
            <person name="Westerberg I."/>
            <person name="Brannstrom I.O."/>
            <person name="Guillou S."/>
            <person name="Cros-Aarteil S."/>
            <person name="Calhoun S."/>
            <person name="Haridas S."/>
            <person name="Kuo A."/>
            <person name="Mondo S."/>
            <person name="Pangilinan J."/>
            <person name="Riley R."/>
            <person name="Labutti K."/>
            <person name="Andreopoulos B."/>
            <person name="Lipzen A."/>
            <person name="Chen C."/>
            <person name="Yanf M."/>
            <person name="Daum C."/>
            <person name="Ng V."/>
            <person name="Clum A."/>
            <person name="Ohm R."/>
            <person name="Martin F."/>
            <person name="Silar P."/>
            <person name="Natvig D."/>
            <person name="Lalanne C."/>
            <person name="Gautier V."/>
            <person name="Ament-Velasquez S.L."/>
            <person name="Kruys A."/>
            <person name="Hutchinson M.I."/>
            <person name="Powell A.J."/>
            <person name="Barry K."/>
            <person name="Miller A.N."/>
            <person name="Grigoriev I.V."/>
            <person name="Debuchy R."/>
            <person name="Gladieux P."/>
            <person name="Thoren M.H."/>
            <person name="Johannesson H."/>
        </authorList>
    </citation>
    <scope>NUCLEOTIDE SEQUENCE</scope>
    <source>
        <strain evidence="2">CBS 538.74</strain>
    </source>
</reference>
<keyword evidence="3" id="KW-1185">Reference proteome</keyword>
<organism evidence="2 3">
    <name type="scientific">Chaetomidium leptoderma</name>
    <dbReference type="NCBI Taxonomy" id="669021"/>
    <lineage>
        <taxon>Eukaryota</taxon>
        <taxon>Fungi</taxon>
        <taxon>Dikarya</taxon>
        <taxon>Ascomycota</taxon>
        <taxon>Pezizomycotina</taxon>
        <taxon>Sordariomycetes</taxon>
        <taxon>Sordariomycetidae</taxon>
        <taxon>Sordariales</taxon>
        <taxon>Chaetomiaceae</taxon>
        <taxon>Chaetomidium</taxon>
    </lineage>
</organism>
<accession>A0AAN6ZUB2</accession>
<dbReference type="AlphaFoldDB" id="A0AAN6ZUB2"/>
<evidence type="ECO:0000256" key="1">
    <source>
        <dbReference type="SAM" id="MobiDB-lite"/>
    </source>
</evidence>
<name>A0AAN6ZUB2_9PEZI</name>
<feature type="compositionally biased region" description="Basic and acidic residues" evidence="1">
    <location>
        <begin position="231"/>
        <end position="240"/>
    </location>
</feature>
<gene>
    <name evidence="2" type="ORF">C8A00DRAFT_36147</name>
</gene>
<dbReference type="Proteomes" id="UP001302745">
    <property type="component" value="Unassembled WGS sequence"/>
</dbReference>
<feature type="region of interest" description="Disordered" evidence="1">
    <location>
        <begin position="231"/>
        <end position="252"/>
    </location>
</feature>
<evidence type="ECO:0000313" key="3">
    <source>
        <dbReference type="Proteomes" id="UP001302745"/>
    </source>
</evidence>
<evidence type="ECO:0000313" key="2">
    <source>
        <dbReference type="EMBL" id="KAK4151207.1"/>
    </source>
</evidence>
<dbReference type="EMBL" id="MU857027">
    <property type="protein sequence ID" value="KAK4151207.1"/>
    <property type="molecule type" value="Genomic_DNA"/>
</dbReference>
<protein>
    <submittedName>
        <fullName evidence="2">Uncharacterized protein</fullName>
    </submittedName>
</protein>
<proteinExistence type="predicted"/>
<sequence length="252" mass="26690">MALSTSIPALSTPFVQPATCTDIFSTWILTATVGDTYIRSQSTIIEETVVLATVTVSDPTDARFTTCQPPGWADVVPESRFAFSPAVCPSGWTAYNLRTDGPVSTAYCCASGYSLAGPRWATIDSLQTPGCFKRATPKGSGVMDTFPDPTDVQVHNAYRISWQASDTAMLTPQQPAITCPYGIDEWVPGSPVTSTACNTPVNDTSIPAGVGGFVTIGVPIIKGKHEQRIRAARAAREQNDGNHGAPASEDQS</sequence>
<comment type="caution">
    <text evidence="2">The sequence shown here is derived from an EMBL/GenBank/DDBJ whole genome shotgun (WGS) entry which is preliminary data.</text>
</comment>